<comment type="catalytic activity">
    <reaction evidence="5">
        <text>(6S)-5-formyl-5,6,7,8-tetrahydrofolate + ATP = (6R)-5,10-methenyltetrahydrofolate + ADP + phosphate</text>
        <dbReference type="Rhea" id="RHEA:10488"/>
        <dbReference type="ChEBI" id="CHEBI:30616"/>
        <dbReference type="ChEBI" id="CHEBI:43474"/>
        <dbReference type="ChEBI" id="CHEBI:57455"/>
        <dbReference type="ChEBI" id="CHEBI:57457"/>
        <dbReference type="ChEBI" id="CHEBI:456216"/>
        <dbReference type="EC" id="6.3.3.2"/>
    </reaction>
</comment>
<evidence type="ECO:0000256" key="4">
    <source>
        <dbReference type="PIRSR" id="PIRSR006806-1"/>
    </source>
</evidence>
<evidence type="ECO:0000256" key="5">
    <source>
        <dbReference type="RuleBase" id="RU361279"/>
    </source>
</evidence>
<name>A0A369BSX2_9GAMM</name>
<dbReference type="AlphaFoldDB" id="A0A369BSX2"/>
<keyword evidence="3 4" id="KW-0067">ATP-binding</keyword>
<feature type="binding site" evidence="4">
    <location>
        <begin position="125"/>
        <end position="133"/>
    </location>
    <ligand>
        <name>ATP</name>
        <dbReference type="ChEBI" id="CHEBI:30616"/>
    </ligand>
</feature>
<dbReference type="InterPro" id="IPR037171">
    <property type="entry name" value="NagB/RpiA_transferase-like"/>
</dbReference>
<gene>
    <name evidence="6" type="ORF">DFQ59_11635</name>
</gene>
<dbReference type="GO" id="GO:0030272">
    <property type="term" value="F:5-formyltetrahydrofolate cyclo-ligase activity"/>
    <property type="evidence" value="ECO:0007669"/>
    <property type="project" value="UniProtKB-EC"/>
</dbReference>
<dbReference type="PANTHER" id="PTHR23407">
    <property type="entry name" value="ATPASE INHIBITOR/5-FORMYLTETRAHYDROFOLATE CYCLO-LIGASE"/>
    <property type="match status" value="1"/>
</dbReference>
<evidence type="ECO:0000256" key="2">
    <source>
        <dbReference type="ARBA" id="ARBA00022741"/>
    </source>
</evidence>
<keyword evidence="5" id="KW-0460">Magnesium</keyword>
<keyword evidence="2 4" id="KW-0547">Nucleotide-binding</keyword>
<dbReference type="Gene3D" id="3.40.50.10420">
    <property type="entry name" value="NagB/RpiA/CoA transferase-like"/>
    <property type="match status" value="1"/>
</dbReference>
<keyword evidence="6" id="KW-0436">Ligase</keyword>
<protein>
    <recommendedName>
        <fullName evidence="5">5-formyltetrahydrofolate cyclo-ligase</fullName>
        <ecNumber evidence="5">6.3.3.2</ecNumber>
    </recommendedName>
</protein>
<evidence type="ECO:0000313" key="6">
    <source>
        <dbReference type="EMBL" id="RCX24750.1"/>
    </source>
</evidence>
<organism evidence="6 7">
    <name type="scientific">Thioalbus denitrificans</name>
    <dbReference type="NCBI Taxonomy" id="547122"/>
    <lineage>
        <taxon>Bacteria</taxon>
        <taxon>Pseudomonadati</taxon>
        <taxon>Pseudomonadota</taxon>
        <taxon>Gammaproteobacteria</taxon>
        <taxon>Chromatiales</taxon>
        <taxon>Ectothiorhodospiraceae</taxon>
        <taxon>Thioalbus</taxon>
    </lineage>
</organism>
<dbReference type="InterPro" id="IPR002698">
    <property type="entry name" value="FTHF_cligase"/>
</dbReference>
<feature type="binding site" evidence="4">
    <location>
        <position position="40"/>
    </location>
    <ligand>
        <name>substrate</name>
    </ligand>
</feature>
<comment type="similarity">
    <text evidence="1 5">Belongs to the 5-formyltetrahydrofolate cyclo-ligase family.</text>
</comment>
<dbReference type="GO" id="GO:0046872">
    <property type="term" value="F:metal ion binding"/>
    <property type="evidence" value="ECO:0007669"/>
    <property type="project" value="UniProtKB-KW"/>
</dbReference>
<dbReference type="SUPFAM" id="SSF100950">
    <property type="entry name" value="NagB/RpiA/CoA transferase-like"/>
    <property type="match status" value="1"/>
</dbReference>
<dbReference type="Pfam" id="PF01812">
    <property type="entry name" value="5-FTHF_cyc-lig"/>
    <property type="match status" value="1"/>
</dbReference>
<dbReference type="PIRSF" id="PIRSF006806">
    <property type="entry name" value="FTHF_cligase"/>
    <property type="match status" value="1"/>
</dbReference>
<proteinExistence type="inferred from homology"/>
<comment type="cofactor">
    <cofactor evidence="5">
        <name>Mg(2+)</name>
        <dbReference type="ChEBI" id="CHEBI:18420"/>
    </cofactor>
</comment>
<comment type="caution">
    <text evidence="6">The sequence shown here is derived from an EMBL/GenBank/DDBJ whole genome shotgun (WGS) entry which is preliminary data.</text>
</comment>
<dbReference type="EMBL" id="QPJY01000016">
    <property type="protein sequence ID" value="RCX24750.1"/>
    <property type="molecule type" value="Genomic_DNA"/>
</dbReference>
<dbReference type="GO" id="GO:0005524">
    <property type="term" value="F:ATP binding"/>
    <property type="evidence" value="ECO:0007669"/>
    <property type="project" value="UniProtKB-KW"/>
</dbReference>
<evidence type="ECO:0000256" key="1">
    <source>
        <dbReference type="ARBA" id="ARBA00010638"/>
    </source>
</evidence>
<reference evidence="6 7" key="1">
    <citation type="submission" date="2018-07" db="EMBL/GenBank/DDBJ databases">
        <title>Genomic Encyclopedia of Type Strains, Phase IV (KMG-IV): sequencing the most valuable type-strain genomes for metagenomic binning, comparative biology and taxonomic classification.</title>
        <authorList>
            <person name="Goeker M."/>
        </authorList>
    </citation>
    <scope>NUCLEOTIDE SEQUENCE [LARGE SCALE GENOMIC DNA]</scope>
    <source>
        <strain evidence="6 7">DSM 26407</strain>
    </source>
</reference>
<evidence type="ECO:0000313" key="7">
    <source>
        <dbReference type="Proteomes" id="UP000252707"/>
    </source>
</evidence>
<dbReference type="InterPro" id="IPR024185">
    <property type="entry name" value="FTHF_cligase-like_sf"/>
</dbReference>
<dbReference type="NCBIfam" id="TIGR02727">
    <property type="entry name" value="MTHFS_bact"/>
    <property type="match status" value="1"/>
</dbReference>
<dbReference type="Proteomes" id="UP000252707">
    <property type="component" value="Unassembled WGS sequence"/>
</dbReference>
<dbReference type="GO" id="GO:0035999">
    <property type="term" value="P:tetrahydrofolate interconversion"/>
    <property type="evidence" value="ECO:0007669"/>
    <property type="project" value="TreeGrafter"/>
</dbReference>
<dbReference type="GO" id="GO:0009396">
    <property type="term" value="P:folic acid-containing compound biosynthetic process"/>
    <property type="evidence" value="ECO:0007669"/>
    <property type="project" value="TreeGrafter"/>
</dbReference>
<dbReference type="PANTHER" id="PTHR23407:SF1">
    <property type="entry name" value="5-FORMYLTETRAHYDROFOLATE CYCLO-LIGASE"/>
    <property type="match status" value="1"/>
</dbReference>
<accession>A0A369BSX2</accession>
<keyword evidence="7" id="KW-1185">Reference proteome</keyword>
<evidence type="ECO:0000256" key="3">
    <source>
        <dbReference type="ARBA" id="ARBA00022840"/>
    </source>
</evidence>
<dbReference type="EC" id="6.3.3.2" evidence="5"/>
<keyword evidence="5" id="KW-0479">Metal-binding</keyword>
<feature type="binding site" evidence="4">
    <location>
        <position position="45"/>
    </location>
    <ligand>
        <name>substrate</name>
    </ligand>
</feature>
<sequence length="191" mass="21587">MRAARRGLSERERREAAERLAGNLARTDWFRNSRRIACYLANDGELDPWPVMERAWAAGKTCYLPVLSPVTGNRLWFVDWRPGEPLAGNRFGIPEPVHASWRLQPAWALDLVLTPLVAFDPLGNRLGMGGGYYDRTFAYLRRRRRWLKPRLVGMAYELQKVAALPHAGWDIPLEGIVTEAECYAGGAPRAG</sequence>